<proteinExistence type="predicted"/>
<keyword evidence="2" id="KW-1185">Reference proteome</keyword>
<accession>A0ABR8JLY4</accession>
<comment type="caution">
    <text evidence="1">The sequence shown here is derived from an EMBL/GenBank/DDBJ whole genome shotgun (WGS) entry which is preliminary data.</text>
</comment>
<organism evidence="1 2">
    <name type="scientific">Hymenobacter duratus</name>
    <dbReference type="NCBI Taxonomy" id="2771356"/>
    <lineage>
        <taxon>Bacteria</taxon>
        <taxon>Pseudomonadati</taxon>
        <taxon>Bacteroidota</taxon>
        <taxon>Cytophagia</taxon>
        <taxon>Cytophagales</taxon>
        <taxon>Hymenobacteraceae</taxon>
        <taxon>Hymenobacter</taxon>
    </lineage>
</organism>
<dbReference type="RefSeq" id="WP_190785684.1">
    <property type="nucleotide sequence ID" value="NZ_JACWZZ010000004.1"/>
</dbReference>
<dbReference type="Proteomes" id="UP000642468">
    <property type="component" value="Unassembled WGS sequence"/>
</dbReference>
<gene>
    <name evidence="1" type="ORF">IC231_16970</name>
</gene>
<name>A0ABR8JLY4_9BACT</name>
<reference evidence="1 2" key="1">
    <citation type="submission" date="2020-09" db="EMBL/GenBank/DDBJ databases">
        <authorList>
            <person name="Kim M.K."/>
        </authorList>
    </citation>
    <scope>NUCLEOTIDE SEQUENCE [LARGE SCALE GENOMIC DNA]</scope>
    <source>
        <strain evidence="1 2">BT646</strain>
    </source>
</reference>
<evidence type="ECO:0000313" key="1">
    <source>
        <dbReference type="EMBL" id="MBD2716743.1"/>
    </source>
</evidence>
<evidence type="ECO:0000313" key="2">
    <source>
        <dbReference type="Proteomes" id="UP000642468"/>
    </source>
</evidence>
<protein>
    <submittedName>
        <fullName evidence="1">Uncharacterized protein</fullName>
    </submittedName>
</protein>
<sequence>MPRKTDYQKQADKRTRDALRLRARFDGRLRKYSGALLAALAGALDARNRINRINLLYGVDISTETLLAHEVRVSGLGDQLGTMLGNSTPGEEIQLFNLTIDGNSGAVLALEALFGEITPDLGTGPGSGVDTPPAPMYNTSLTGPDESASGVTLAASAGDVLRFNTLAEGGSAPSSMDVNVGGQQVASVAYLDRYNGKAFSFTTGGVTRTGSFAAVVNF</sequence>
<dbReference type="EMBL" id="JACWZZ010000004">
    <property type="protein sequence ID" value="MBD2716743.1"/>
    <property type="molecule type" value="Genomic_DNA"/>
</dbReference>